<name>A0A375I5N5_9ACTN</name>
<dbReference type="PANTHER" id="PTHR48085:SF5">
    <property type="entry name" value="CADMIUM_ZINC-TRANSPORTING ATPASE HMA4-RELATED"/>
    <property type="match status" value="1"/>
</dbReference>
<dbReference type="Gene3D" id="3.40.50.1000">
    <property type="entry name" value="HAD superfamily/HAD-like"/>
    <property type="match status" value="1"/>
</dbReference>
<proteinExistence type="inferred from homology"/>
<evidence type="ECO:0000256" key="2">
    <source>
        <dbReference type="ARBA" id="ARBA00006024"/>
    </source>
</evidence>
<evidence type="ECO:0000259" key="7">
    <source>
        <dbReference type="Pfam" id="PF00122"/>
    </source>
</evidence>
<keyword evidence="4 6" id="KW-1133">Transmembrane helix</keyword>
<feature type="transmembrane region" description="Helical" evidence="6">
    <location>
        <begin position="55"/>
        <end position="75"/>
    </location>
</feature>
<evidence type="ECO:0000256" key="6">
    <source>
        <dbReference type="RuleBase" id="RU362081"/>
    </source>
</evidence>
<dbReference type="EMBL" id="OMOH01000015">
    <property type="protein sequence ID" value="SPF69505.1"/>
    <property type="molecule type" value="Genomic_DNA"/>
</dbReference>
<dbReference type="GO" id="GO:0005886">
    <property type="term" value="C:plasma membrane"/>
    <property type="evidence" value="ECO:0007669"/>
    <property type="project" value="UniProtKB-SubCell"/>
</dbReference>
<dbReference type="InterPro" id="IPR023298">
    <property type="entry name" value="ATPase_P-typ_TM_dom_sf"/>
</dbReference>
<dbReference type="RefSeq" id="WP_119716583.1">
    <property type="nucleotide sequence ID" value="NZ_OMOH01000015.1"/>
</dbReference>
<keyword evidence="6" id="KW-0067">ATP-binding</keyword>
<reference evidence="9" key="1">
    <citation type="submission" date="2018-02" db="EMBL/GenBank/DDBJ databases">
        <authorList>
            <person name="Hornung B."/>
        </authorList>
    </citation>
    <scope>NUCLEOTIDE SEQUENCE [LARGE SCALE GENOMIC DNA]</scope>
</reference>
<dbReference type="InterPro" id="IPR023299">
    <property type="entry name" value="ATPase_P-typ_cyto_dom_N"/>
</dbReference>
<dbReference type="GO" id="GO:0046872">
    <property type="term" value="F:metal ion binding"/>
    <property type="evidence" value="ECO:0007669"/>
    <property type="project" value="UniProtKB-KW"/>
</dbReference>
<dbReference type="InterPro" id="IPR051014">
    <property type="entry name" value="Cation_Transport_ATPase_IB"/>
</dbReference>
<dbReference type="InterPro" id="IPR018303">
    <property type="entry name" value="ATPase_P-typ_P_site"/>
</dbReference>
<organism evidence="8 9">
    <name type="scientific">Propionibacterium ruminifibrarum</name>
    <dbReference type="NCBI Taxonomy" id="1962131"/>
    <lineage>
        <taxon>Bacteria</taxon>
        <taxon>Bacillati</taxon>
        <taxon>Actinomycetota</taxon>
        <taxon>Actinomycetes</taxon>
        <taxon>Propionibacteriales</taxon>
        <taxon>Propionibacteriaceae</taxon>
        <taxon>Propionibacterium</taxon>
    </lineage>
</organism>
<dbReference type="Gene3D" id="3.40.1110.10">
    <property type="entry name" value="Calcium-transporting ATPase, cytoplasmic domain N"/>
    <property type="match status" value="1"/>
</dbReference>
<dbReference type="SUPFAM" id="SSF81665">
    <property type="entry name" value="Calcium ATPase, transmembrane domain M"/>
    <property type="match status" value="1"/>
</dbReference>
<feature type="domain" description="P-type ATPase A" evidence="7">
    <location>
        <begin position="137"/>
        <end position="235"/>
    </location>
</feature>
<comment type="similarity">
    <text evidence="2 6">Belongs to the cation transport ATPase (P-type) (TC 3.A.3) family. Type IB subfamily.</text>
</comment>
<dbReference type="Pfam" id="PF00122">
    <property type="entry name" value="E1-E2_ATPase"/>
    <property type="match status" value="1"/>
</dbReference>
<sequence length="637" mass="65650">MSVQDRVTAPTSSRATTNSESLLRRVDRADAARTLFVLACTIALALGLDWPGPRLPLVAAVGIVVGCWPVVVEAVEDLRGRRMSMELSMLIAIIAAAAIGEWLTAPLITVFVLAAEILEDLSMDRGRDALTDLMAFLPDQVQVRTADGLTEVGLAEVHEGQVVVVPPGGPIPVDGLVVAGRSSVDQSRITGEPLPVELAAGDRVYAGSVNQLGVLEIEAEHVGADSSYGRIVETVRAAQENPAPAQRLADRLAGYLVYIALGGAVLTWLVTRDLRVTISVVIVAGACGIAAGTPLAVLAAMARVARTGAFAKGGVHLEHLSAVDTVVLDKTGTLTAGRPAVSTLRPAPGVTGDELLAAAAGAELFSEHPLGQAIVAEAAARGQHPSEPADIVYEPGRGLTARLGGRTVRVGNRALVPGAPDPGEQMAATCIHVDEDGRYLGSILLADTVRETAAGCVQALHAMGLRVVVVTGDAQASARAVCEPLGVDEIHAGLLPHEKRAFVERLTATGHRVAMVGDGVNDAPALAAADVGIAMGSGTEIARASADVVLISSDLDDLTATVRTARRARRIVMVNFAGTILVDLIGMVLAGFGLLGPVGAAVVHVGSETAFILNSARLIPTGRANERHGAPDATEPS</sequence>
<evidence type="ECO:0000256" key="5">
    <source>
        <dbReference type="ARBA" id="ARBA00023136"/>
    </source>
</evidence>
<dbReference type="GO" id="GO:0005524">
    <property type="term" value="F:ATP binding"/>
    <property type="evidence" value="ECO:0007669"/>
    <property type="project" value="UniProtKB-UniRule"/>
</dbReference>
<keyword evidence="3 6" id="KW-0812">Transmembrane</keyword>
<dbReference type="Gene3D" id="2.70.150.10">
    <property type="entry name" value="Calcium-transporting ATPase, cytoplasmic transduction domain A"/>
    <property type="match status" value="1"/>
</dbReference>
<gene>
    <name evidence="8" type="ORF">PROPJV5_2491</name>
</gene>
<dbReference type="OrthoDB" id="7059309at2"/>
<feature type="transmembrane region" description="Helical" evidence="6">
    <location>
        <begin position="31"/>
        <end position="48"/>
    </location>
</feature>
<feature type="transmembrane region" description="Helical" evidence="6">
    <location>
        <begin position="252"/>
        <end position="270"/>
    </location>
</feature>
<feature type="transmembrane region" description="Helical" evidence="6">
    <location>
        <begin position="276"/>
        <end position="302"/>
    </location>
</feature>
<dbReference type="NCBIfam" id="TIGR01494">
    <property type="entry name" value="ATPase_P-type"/>
    <property type="match status" value="2"/>
</dbReference>
<dbReference type="InterPro" id="IPR027256">
    <property type="entry name" value="P-typ_ATPase_IB"/>
</dbReference>
<dbReference type="InterPro" id="IPR008250">
    <property type="entry name" value="ATPase_P-typ_transduc_dom_A_sf"/>
</dbReference>
<keyword evidence="6" id="KW-0547">Nucleotide-binding</keyword>
<keyword evidence="5 6" id="KW-0472">Membrane</keyword>
<dbReference type="NCBIfam" id="TIGR01525">
    <property type="entry name" value="ATPase-IB_hvy"/>
    <property type="match status" value="1"/>
</dbReference>
<dbReference type="NCBIfam" id="TIGR01512">
    <property type="entry name" value="ATPase-IB2_Cd"/>
    <property type="match status" value="1"/>
</dbReference>
<dbReference type="SUPFAM" id="SSF81653">
    <property type="entry name" value="Calcium ATPase, transduction domain A"/>
    <property type="match status" value="1"/>
</dbReference>
<evidence type="ECO:0000256" key="4">
    <source>
        <dbReference type="ARBA" id="ARBA00022989"/>
    </source>
</evidence>
<dbReference type="PANTHER" id="PTHR48085">
    <property type="entry name" value="CADMIUM/ZINC-TRANSPORTING ATPASE HMA2-RELATED"/>
    <property type="match status" value="1"/>
</dbReference>
<keyword evidence="6" id="KW-0479">Metal-binding</keyword>
<protein>
    <submittedName>
        <fullName evidence="8">H+-transporting ATPase (Proton pump) signature</fullName>
    </submittedName>
</protein>
<evidence type="ECO:0000313" key="9">
    <source>
        <dbReference type="Proteomes" id="UP000265962"/>
    </source>
</evidence>
<dbReference type="PRINTS" id="PR00120">
    <property type="entry name" value="HATPASE"/>
</dbReference>
<feature type="transmembrane region" description="Helical" evidence="6">
    <location>
        <begin position="87"/>
        <end position="115"/>
    </location>
</feature>
<accession>A0A375I5N5</accession>
<dbReference type="GO" id="GO:0016887">
    <property type="term" value="F:ATP hydrolysis activity"/>
    <property type="evidence" value="ECO:0007669"/>
    <property type="project" value="InterPro"/>
</dbReference>
<dbReference type="InterPro" id="IPR023214">
    <property type="entry name" value="HAD_sf"/>
</dbReference>
<evidence type="ECO:0000256" key="1">
    <source>
        <dbReference type="ARBA" id="ARBA00004651"/>
    </source>
</evidence>
<dbReference type="InterPro" id="IPR059000">
    <property type="entry name" value="ATPase_P-type_domA"/>
</dbReference>
<comment type="subcellular location">
    <subcellularLocation>
        <location evidence="1">Cell membrane</location>
        <topology evidence="1">Multi-pass membrane protein</topology>
    </subcellularLocation>
</comment>
<feature type="transmembrane region" description="Helical" evidence="6">
    <location>
        <begin position="572"/>
        <end position="595"/>
    </location>
</feature>
<dbReference type="PROSITE" id="PS01229">
    <property type="entry name" value="COF_2"/>
    <property type="match status" value="1"/>
</dbReference>
<dbReference type="GO" id="GO:0019829">
    <property type="term" value="F:ATPase-coupled monoatomic cation transmembrane transporter activity"/>
    <property type="evidence" value="ECO:0007669"/>
    <property type="project" value="InterPro"/>
</dbReference>
<dbReference type="AlphaFoldDB" id="A0A375I5N5"/>
<keyword evidence="6" id="KW-1003">Cell membrane</keyword>
<dbReference type="Proteomes" id="UP000265962">
    <property type="component" value="Unassembled WGS sequence"/>
</dbReference>
<dbReference type="InterPro" id="IPR036412">
    <property type="entry name" value="HAD-like_sf"/>
</dbReference>
<dbReference type="InterPro" id="IPR001757">
    <property type="entry name" value="P_typ_ATPase"/>
</dbReference>
<dbReference type="SUPFAM" id="SSF56784">
    <property type="entry name" value="HAD-like"/>
    <property type="match status" value="1"/>
</dbReference>
<dbReference type="PROSITE" id="PS00154">
    <property type="entry name" value="ATPASE_E1_E2"/>
    <property type="match status" value="1"/>
</dbReference>
<evidence type="ECO:0000313" key="8">
    <source>
        <dbReference type="EMBL" id="SPF69505.1"/>
    </source>
</evidence>
<dbReference type="PRINTS" id="PR00119">
    <property type="entry name" value="CATATPASE"/>
</dbReference>
<evidence type="ECO:0000256" key="3">
    <source>
        <dbReference type="ARBA" id="ARBA00022692"/>
    </source>
</evidence>
<keyword evidence="9" id="KW-1185">Reference proteome</keyword>
<dbReference type="Pfam" id="PF00702">
    <property type="entry name" value="Hydrolase"/>
    <property type="match status" value="1"/>
</dbReference>
<dbReference type="GO" id="GO:0015086">
    <property type="term" value="F:cadmium ion transmembrane transporter activity"/>
    <property type="evidence" value="ECO:0007669"/>
    <property type="project" value="TreeGrafter"/>
</dbReference>